<feature type="region of interest" description="Disordered" evidence="1">
    <location>
        <begin position="1"/>
        <end position="21"/>
    </location>
</feature>
<evidence type="ECO:0000313" key="3">
    <source>
        <dbReference type="Proteomes" id="UP000244855"/>
    </source>
</evidence>
<protein>
    <submittedName>
        <fullName evidence="2">Uncharacterized protein</fullName>
    </submittedName>
</protein>
<accession>A0A2V1E4D1</accession>
<gene>
    <name evidence="2" type="ORF">DM02DRAFT_624814</name>
</gene>
<dbReference type="AlphaFoldDB" id="A0A2V1E4D1"/>
<dbReference type="OrthoDB" id="5413827at2759"/>
<evidence type="ECO:0000256" key="1">
    <source>
        <dbReference type="SAM" id="MobiDB-lite"/>
    </source>
</evidence>
<dbReference type="Proteomes" id="UP000244855">
    <property type="component" value="Unassembled WGS sequence"/>
</dbReference>
<dbReference type="PANTHER" id="PTHR38790:SF4">
    <property type="entry name" value="2EXR DOMAIN-CONTAINING PROTEIN"/>
    <property type="match status" value="1"/>
</dbReference>
<organism evidence="2 3">
    <name type="scientific">Periconia macrospinosa</name>
    <dbReference type="NCBI Taxonomy" id="97972"/>
    <lineage>
        <taxon>Eukaryota</taxon>
        <taxon>Fungi</taxon>
        <taxon>Dikarya</taxon>
        <taxon>Ascomycota</taxon>
        <taxon>Pezizomycotina</taxon>
        <taxon>Dothideomycetes</taxon>
        <taxon>Pleosporomycetidae</taxon>
        <taxon>Pleosporales</taxon>
        <taxon>Massarineae</taxon>
        <taxon>Periconiaceae</taxon>
        <taxon>Periconia</taxon>
    </lineage>
</organism>
<sequence length="215" mass="24989">MAGNTKDESLKISENNKENSPFLRLPPELRNRVYELALGGNTVRPINFENNREGVRRGPGVPYRFLSLLQVSRTIYTETRCLPYQLNALELVNSEIKMNHWHIMDLLSEEQRGLFKRLIISFTGSLDVWRLHPNDPAELWIQDFEVHDAIRNLHGKFPGVNELHIKVFIPSWVRRRGKVNPVWNQIFEAFKGRIDQLVEEAYGERPFKIAIVACG</sequence>
<feature type="compositionally biased region" description="Basic and acidic residues" evidence="1">
    <location>
        <begin position="1"/>
        <end position="17"/>
    </location>
</feature>
<proteinExistence type="predicted"/>
<evidence type="ECO:0000313" key="2">
    <source>
        <dbReference type="EMBL" id="PVI04524.1"/>
    </source>
</evidence>
<dbReference type="EMBL" id="KZ805320">
    <property type="protein sequence ID" value="PVI04524.1"/>
    <property type="molecule type" value="Genomic_DNA"/>
</dbReference>
<keyword evidence="3" id="KW-1185">Reference proteome</keyword>
<reference evidence="2 3" key="1">
    <citation type="journal article" date="2018" name="Sci. Rep.">
        <title>Comparative genomics provides insights into the lifestyle and reveals functional heterogeneity of dark septate endophytic fungi.</title>
        <authorList>
            <person name="Knapp D.G."/>
            <person name="Nemeth J.B."/>
            <person name="Barry K."/>
            <person name="Hainaut M."/>
            <person name="Henrissat B."/>
            <person name="Johnson J."/>
            <person name="Kuo A."/>
            <person name="Lim J.H.P."/>
            <person name="Lipzen A."/>
            <person name="Nolan M."/>
            <person name="Ohm R.A."/>
            <person name="Tamas L."/>
            <person name="Grigoriev I.V."/>
            <person name="Spatafora J.W."/>
            <person name="Nagy L.G."/>
            <person name="Kovacs G.M."/>
        </authorList>
    </citation>
    <scope>NUCLEOTIDE SEQUENCE [LARGE SCALE GENOMIC DNA]</scope>
    <source>
        <strain evidence="2 3">DSE2036</strain>
    </source>
</reference>
<name>A0A2V1E4D1_9PLEO</name>
<dbReference type="PANTHER" id="PTHR38790">
    <property type="entry name" value="2EXR DOMAIN-CONTAINING PROTEIN-RELATED"/>
    <property type="match status" value="1"/>
</dbReference>